<comment type="catalytic activity">
    <reaction evidence="3">
        <text>alpha,alpha-trehalose 6-phosphate + H2O = alpha,alpha-trehalose + phosphate</text>
        <dbReference type="Rhea" id="RHEA:23420"/>
        <dbReference type="ChEBI" id="CHEBI:15377"/>
        <dbReference type="ChEBI" id="CHEBI:16551"/>
        <dbReference type="ChEBI" id="CHEBI:43474"/>
        <dbReference type="ChEBI" id="CHEBI:58429"/>
        <dbReference type="EC" id="3.1.3.12"/>
    </reaction>
</comment>
<comment type="caution">
    <text evidence="4">The sequence shown here is derived from an EMBL/GenBank/DDBJ whole genome shotgun (WGS) entry which is preliminary data.</text>
</comment>
<dbReference type="InterPro" id="IPR036412">
    <property type="entry name" value="HAD-like_sf"/>
</dbReference>
<dbReference type="Proteomes" id="UP000560069">
    <property type="component" value="Unassembled WGS sequence"/>
</dbReference>
<evidence type="ECO:0000313" key="4">
    <source>
        <dbReference type="EMBL" id="NYJ16077.1"/>
    </source>
</evidence>
<dbReference type="EMBL" id="JACCFQ010000001">
    <property type="protein sequence ID" value="NYJ16077.1"/>
    <property type="molecule type" value="Genomic_DNA"/>
</dbReference>
<comment type="function">
    <text evidence="2 3">Removes the phosphate from trehalose 6-phosphate to produce free trehalose.</text>
</comment>
<name>A0A7Z0E6R1_9MICC</name>
<keyword evidence="3" id="KW-0479">Metal-binding</keyword>
<dbReference type="Pfam" id="PF02358">
    <property type="entry name" value="Trehalose_PPase"/>
    <property type="match status" value="1"/>
</dbReference>
<protein>
    <recommendedName>
        <fullName evidence="3">Trehalose 6-phosphate phosphatase</fullName>
        <ecNumber evidence="3">3.1.3.12</ecNumber>
    </recommendedName>
</protein>
<dbReference type="GO" id="GO:0005992">
    <property type="term" value="P:trehalose biosynthetic process"/>
    <property type="evidence" value="ECO:0007669"/>
    <property type="project" value="UniProtKB-UniPathway"/>
</dbReference>
<dbReference type="PANTHER" id="PTHR43768">
    <property type="entry name" value="TREHALOSE 6-PHOSPHATE PHOSPHATASE"/>
    <property type="match status" value="1"/>
</dbReference>
<organism evidence="4 5">
    <name type="scientific">Nesterenkonia sandarakina</name>
    <dbReference type="NCBI Taxonomy" id="272918"/>
    <lineage>
        <taxon>Bacteria</taxon>
        <taxon>Bacillati</taxon>
        <taxon>Actinomycetota</taxon>
        <taxon>Actinomycetes</taxon>
        <taxon>Micrococcales</taxon>
        <taxon>Micrococcaceae</taxon>
        <taxon>Nesterenkonia</taxon>
    </lineage>
</organism>
<evidence type="ECO:0000256" key="3">
    <source>
        <dbReference type="RuleBase" id="RU361117"/>
    </source>
</evidence>
<evidence type="ECO:0000256" key="2">
    <source>
        <dbReference type="ARBA" id="ARBA00024179"/>
    </source>
</evidence>
<dbReference type="Gene3D" id="3.30.70.1020">
    <property type="entry name" value="Trehalose-6-phosphate phosphatase related protein, domain 2"/>
    <property type="match status" value="1"/>
</dbReference>
<evidence type="ECO:0000256" key="1">
    <source>
        <dbReference type="ARBA" id="ARBA00022801"/>
    </source>
</evidence>
<comment type="similarity">
    <text evidence="3">Belongs to the trehalose phosphatase family.</text>
</comment>
<dbReference type="GO" id="GO:0046872">
    <property type="term" value="F:metal ion binding"/>
    <property type="evidence" value="ECO:0007669"/>
    <property type="project" value="UniProtKB-KW"/>
</dbReference>
<gene>
    <name evidence="4" type="ORF">HNR11_000611</name>
</gene>
<dbReference type="RefSeq" id="WP_179441090.1">
    <property type="nucleotide sequence ID" value="NZ_BAAALK010000010.1"/>
</dbReference>
<dbReference type="NCBIfam" id="TIGR00685">
    <property type="entry name" value="T6PP"/>
    <property type="match status" value="1"/>
</dbReference>
<dbReference type="InterPro" id="IPR044651">
    <property type="entry name" value="OTSB-like"/>
</dbReference>
<evidence type="ECO:0000313" key="5">
    <source>
        <dbReference type="Proteomes" id="UP000560069"/>
    </source>
</evidence>
<dbReference type="InterPro" id="IPR003337">
    <property type="entry name" value="Trehalose_PPase"/>
</dbReference>
<comment type="cofactor">
    <cofactor evidence="3">
        <name>Mg(2+)</name>
        <dbReference type="ChEBI" id="CHEBI:18420"/>
    </cofactor>
</comment>
<dbReference type="EC" id="3.1.3.12" evidence="3"/>
<keyword evidence="3" id="KW-0460">Magnesium</keyword>
<dbReference type="GO" id="GO:0004805">
    <property type="term" value="F:trehalose-phosphatase activity"/>
    <property type="evidence" value="ECO:0007669"/>
    <property type="project" value="UniProtKB-EC"/>
</dbReference>
<dbReference type="AlphaFoldDB" id="A0A7Z0E6R1"/>
<dbReference type="Gene3D" id="3.40.50.1000">
    <property type="entry name" value="HAD superfamily/HAD-like"/>
    <property type="match status" value="1"/>
</dbReference>
<comment type="pathway">
    <text evidence="3">Glycan biosynthesis; trehalose biosynthesis.</text>
</comment>
<keyword evidence="1 3" id="KW-0378">Hydrolase</keyword>
<proteinExistence type="inferred from homology"/>
<keyword evidence="5" id="KW-1185">Reference proteome</keyword>
<dbReference type="SUPFAM" id="SSF56784">
    <property type="entry name" value="HAD-like"/>
    <property type="match status" value="1"/>
</dbReference>
<accession>A0A7Z0E6R1</accession>
<sequence length="270" mass="28310">MNMEASVDTDRTLRGAVERFADHPRILIALDFDGCVAELVSNAADARPVPANAEAIAALAELDGVDVAYVSGRSLESLRELAQPPAGVLLIGSHGAEKDLGEDAPGLELSTNETLARGQIISTLEEVAADAEGAWVEHKPAGAALHVRNVDGDQLGEQVLEHGRAALSLVDGAYLKNGKKVLESVVVLATKGEGITELRQHTGADAVLFAGDDVTDEHGFAVLEGEDLGIKVGEGETAAGHRIAEPKDLAGVLRLIVQRRSTDSEARPTR</sequence>
<dbReference type="PANTHER" id="PTHR43768:SF3">
    <property type="entry name" value="TREHALOSE 6-PHOSPHATE PHOSPHATASE"/>
    <property type="match status" value="1"/>
</dbReference>
<dbReference type="InterPro" id="IPR023214">
    <property type="entry name" value="HAD_sf"/>
</dbReference>
<reference evidence="4 5" key="1">
    <citation type="submission" date="2020-07" db="EMBL/GenBank/DDBJ databases">
        <title>Sequencing the genomes of 1000 actinobacteria strains.</title>
        <authorList>
            <person name="Klenk H.-P."/>
        </authorList>
    </citation>
    <scope>NUCLEOTIDE SEQUENCE [LARGE SCALE GENOMIC DNA]</scope>
    <source>
        <strain evidence="4 5">DSM 15664</strain>
    </source>
</reference>
<dbReference type="UniPathway" id="UPA00299"/>